<dbReference type="AlphaFoldDB" id="A0A450ZZW6"/>
<gene>
    <name evidence="1" type="ORF">BECKTUN1418D_GA0071000_10997</name>
</gene>
<organism evidence="1">
    <name type="scientific">Candidatus Kentrum sp. TUN</name>
    <dbReference type="NCBI Taxonomy" id="2126343"/>
    <lineage>
        <taxon>Bacteria</taxon>
        <taxon>Pseudomonadati</taxon>
        <taxon>Pseudomonadota</taxon>
        <taxon>Gammaproteobacteria</taxon>
        <taxon>Candidatus Kentrum</taxon>
    </lineage>
</organism>
<protein>
    <submittedName>
        <fullName evidence="1">Uncharacterized protein</fullName>
    </submittedName>
</protein>
<accession>A0A450ZZW6</accession>
<proteinExistence type="predicted"/>
<reference evidence="1" key="1">
    <citation type="submission" date="2019-02" db="EMBL/GenBank/DDBJ databases">
        <authorList>
            <person name="Gruber-Vodicka R. H."/>
            <person name="Seah K. B. B."/>
        </authorList>
    </citation>
    <scope>NUCLEOTIDE SEQUENCE</scope>
    <source>
        <strain evidence="1">BECK_BY1</strain>
    </source>
</reference>
<evidence type="ECO:0000313" key="1">
    <source>
        <dbReference type="EMBL" id="VFK59296.1"/>
    </source>
</evidence>
<dbReference type="EMBL" id="CAADFX010000099">
    <property type="protein sequence ID" value="VFK59296.1"/>
    <property type="molecule type" value="Genomic_DNA"/>
</dbReference>
<sequence>MIIESHLRKIHDTCIGNVITIIGNSTNRTPKRLIYRTRYGSSDKV</sequence>
<name>A0A450ZZW6_9GAMM</name>